<evidence type="ECO:0000256" key="7">
    <source>
        <dbReference type="PROSITE-ProRule" id="PRU00042"/>
    </source>
</evidence>
<dbReference type="GO" id="GO:0005634">
    <property type="term" value="C:nucleus"/>
    <property type="evidence" value="ECO:0007669"/>
    <property type="project" value="UniProtKB-SubCell"/>
</dbReference>
<evidence type="ECO:0000256" key="2">
    <source>
        <dbReference type="ARBA" id="ARBA00022723"/>
    </source>
</evidence>
<dbReference type="PROSITE" id="PS00028">
    <property type="entry name" value="ZINC_FINGER_C2H2_1"/>
    <property type="match status" value="2"/>
</dbReference>
<accession>A0A8X7BLN2</accession>
<keyword evidence="2" id="KW-0479">Metal-binding</keyword>
<dbReference type="Gene3D" id="3.30.160.60">
    <property type="entry name" value="Classic Zinc Finger"/>
    <property type="match status" value="2"/>
</dbReference>
<comment type="caution">
    <text evidence="9">The sequence shown here is derived from an EMBL/GenBank/DDBJ whole genome shotgun (WGS) entry which is preliminary data.</text>
</comment>
<feature type="domain" description="C2H2-type" evidence="8">
    <location>
        <begin position="67"/>
        <end position="94"/>
    </location>
</feature>
<evidence type="ECO:0000256" key="1">
    <source>
        <dbReference type="ARBA" id="ARBA00004123"/>
    </source>
</evidence>
<comment type="subcellular location">
    <subcellularLocation>
        <location evidence="1">Nucleus</location>
    </subcellularLocation>
</comment>
<organism evidence="9 10">
    <name type="scientific">Trichonephila clavipes</name>
    <name type="common">Golden silk orbweaver</name>
    <name type="synonym">Nephila clavipes</name>
    <dbReference type="NCBI Taxonomy" id="2585209"/>
    <lineage>
        <taxon>Eukaryota</taxon>
        <taxon>Metazoa</taxon>
        <taxon>Ecdysozoa</taxon>
        <taxon>Arthropoda</taxon>
        <taxon>Chelicerata</taxon>
        <taxon>Arachnida</taxon>
        <taxon>Araneae</taxon>
        <taxon>Araneomorphae</taxon>
        <taxon>Entelegynae</taxon>
        <taxon>Araneoidea</taxon>
        <taxon>Nephilidae</taxon>
        <taxon>Trichonephila</taxon>
    </lineage>
</organism>
<dbReference type="GO" id="GO:0010468">
    <property type="term" value="P:regulation of gene expression"/>
    <property type="evidence" value="ECO:0007669"/>
    <property type="project" value="TreeGrafter"/>
</dbReference>
<feature type="domain" description="C2H2-type" evidence="8">
    <location>
        <begin position="95"/>
        <end position="122"/>
    </location>
</feature>
<evidence type="ECO:0000256" key="3">
    <source>
        <dbReference type="ARBA" id="ARBA00022737"/>
    </source>
</evidence>
<dbReference type="InterPro" id="IPR036236">
    <property type="entry name" value="Znf_C2H2_sf"/>
</dbReference>
<gene>
    <name evidence="9" type="ORF">TNCV_2619801</name>
</gene>
<keyword evidence="5" id="KW-0862">Zinc</keyword>
<evidence type="ECO:0000259" key="8">
    <source>
        <dbReference type="PROSITE" id="PS50157"/>
    </source>
</evidence>
<dbReference type="AlphaFoldDB" id="A0A8X7BLN2"/>
<name>A0A8X7BLN2_TRICX</name>
<evidence type="ECO:0000256" key="4">
    <source>
        <dbReference type="ARBA" id="ARBA00022771"/>
    </source>
</evidence>
<keyword evidence="3" id="KW-0677">Repeat</keyword>
<dbReference type="SMART" id="SM00355">
    <property type="entry name" value="ZnF_C2H2"/>
    <property type="match status" value="2"/>
</dbReference>
<dbReference type="Proteomes" id="UP000887159">
    <property type="component" value="Unassembled WGS sequence"/>
</dbReference>
<dbReference type="PANTHER" id="PTHR16515:SF49">
    <property type="entry name" value="GASTRULA ZINC FINGER PROTEIN XLCGF49.1-LIKE-RELATED"/>
    <property type="match status" value="1"/>
</dbReference>
<sequence length="161" mass="18720">MAEGNVYLSEEDFSYFCFDCRNKAKETDKDFFYVGALGPCYTCSDCGHVFEAGFKREKGNSITTASLRCKVCGKTFERRDQLIPHSYEHSDAWPYRCSFCQKGFAFHSKFERHERAHRTVRKICCRKCSIYFQGKICFDMRFDAYCEKCSDGSSLVEYVSS</sequence>
<reference evidence="9" key="1">
    <citation type="submission" date="2020-08" db="EMBL/GenBank/DDBJ databases">
        <title>Multicomponent nature underlies the extraordinary mechanical properties of spider dragline silk.</title>
        <authorList>
            <person name="Kono N."/>
            <person name="Nakamura H."/>
            <person name="Mori M."/>
            <person name="Yoshida Y."/>
            <person name="Ohtoshi R."/>
            <person name="Malay A.D."/>
            <person name="Moran D.A.P."/>
            <person name="Tomita M."/>
            <person name="Numata K."/>
            <person name="Arakawa K."/>
        </authorList>
    </citation>
    <scope>NUCLEOTIDE SEQUENCE</scope>
</reference>
<dbReference type="InterPro" id="IPR050331">
    <property type="entry name" value="Zinc_finger"/>
</dbReference>
<dbReference type="GO" id="GO:0008270">
    <property type="term" value="F:zinc ion binding"/>
    <property type="evidence" value="ECO:0007669"/>
    <property type="project" value="UniProtKB-KW"/>
</dbReference>
<evidence type="ECO:0000313" key="9">
    <source>
        <dbReference type="EMBL" id="GFY35688.1"/>
    </source>
</evidence>
<keyword evidence="4 7" id="KW-0863">Zinc-finger</keyword>
<keyword evidence="6" id="KW-0539">Nucleus</keyword>
<proteinExistence type="predicted"/>
<dbReference type="EMBL" id="BMAU01021433">
    <property type="protein sequence ID" value="GFY35688.1"/>
    <property type="molecule type" value="Genomic_DNA"/>
</dbReference>
<keyword evidence="10" id="KW-1185">Reference proteome</keyword>
<dbReference type="SUPFAM" id="SSF57667">
    <property type="entry name" value="beta-beta-alpha zinc fingers"/>
    <property type="match status" value="1"/>
</dbReference>
<evidence type="ECO:0000256" key="6">
    <source>
        <dbReference type="ARBA" id="ARBA00023242"/>
    </source>
</evidence>
<evidence type="ECO:0000256" key="5">
    <source>
        <dbReference type="ARBA" id="ARBA00022833"/>
    </source>
</evidence>
<protein>
    <recommendedName>
        <fullName evidence="8">C2H2-type domain-containing protein</fullName>
    </recommendedName>
</protein>
<dbReference type="PANTHER" id="PTHR16515">
    <property type="entry name" value="PR DOMAIN ZINC FINGER PROTEIN"/>
    <property type="match status" value="1"/>
</dbReference>
<dbReference type="PROSITE" id="PS50157">
    <property type="entry name" value="ZINC_FINGER_C2H2_2"/>
    <property type="match status" value="2"/>
</dbReference>
<evidence type="ECO:0000313" key="10">
    <source>
        <dbReference type="Proteomes" id="UP000887159"/>
    </source>
</evidence>
<dbReference type="InterPro" id="IPR013087">
    <property type="entry name" value="Znf_C2H2_type"/>
</dbReference>